<reference evidence="5 6" key="1">
    <citation type="submission" date="2019-10" db="EMBL/GenBank/DDBJ databases">
        <title>Nonomuraea sp. nov., isolated from Phyllanthus amarus.</title>
        <authorList>
            <person name="Klykleung N."/>
            <person name="Tanasupawat S."/>
        </authorList>
    </citation>
    <scope>NUCLEOTIDE SEQUENCE [LARGE SCALE GENOMIC DNA]</scope>
    <source>
        <strain evidence="5 6">PA1-10</strain>
    </source>
</reference>
<keyword evidence="3" id="KW-0067">ATP-binding</keyword>
<evidence type="ECO:0000256" key="1">
    <source>
        <dbReference type="ARBA" id="ARBA00008059"/>
    </source>
</evidence>
<dbReference type="InterPro" id="IPR047661">
    <property type="entry name" value="IstB"/>
</dbReference>
<dbReference type="PANTHER" id="PTHR30050">
    <property type="entry name" value="CHROMOSOMAL REPLICATION INITIATOR PROTEIN DNAA"/>
    <property type="match status" value="1"/>
</dbReference>
<dbReference type="SUPFAM" id="SSF52540">
    <property type="entry name" value="P-loop containing nucleoside triphosphate hydrolases"/>
    <property type="match status" value="1"/>
</dbReference>
<dbReference type="GO" id="GO:0005524">
    <property type="term" value="F:ATP binding"/>
    <property type="evidence" value="ECO:0007669"/>
    <property type="project" value="UniProtKB-KW"/>
</dbReference>
<dbReference type="Pfam" id="PF01695">
    <property type="entry name" value="IstB_IS21"/>
    <property type="match status" value="1"/>
</dbReference>
<dbReference type="EMBL" id="VDLX02000034">
    <property type="protein sequence ID" value="KAB8183939.1"/>
    <property type="molecule type" value="Genomic_DNA"/>
</dbReference>
<dbReference type="CDD" id="cd00009">
    <property type="entry name" value="AAA"/>
    <property type="match status" value="1"/>
</dbReference>
<dbReference type="SMART" id="SM00382">
    <property type="entry name" value="AAA"/>
    <property type="match status" value="1"/>
</dbReference>
<keyword evidence="6" id="KW-1185">Reference proteome</keyword>
<dbReference type="GO" id="GO:0006260">
    <property type="term" value="P:DNA replication"/>
    <property type="evidence" value="ECO:0007669"/>
    <property type="project" value="TreeGrafter"/>
</dbReference>
<comment type="caution">
    <text evidence="5">The sequence shown here is derived from an EMBL/GenBank/DDBJ whole genome shotgun (WGS) entry which is preliminary data.</text>
</comment>
<dbReference type="InterPro" id="IPR002611">
    <property type="entry name" value="IstB_ATP-bd"/>
</dbReference>
<protein>
    <recommendedName>
        <fullName evidence="4">AAA+ ATPase domain-containing protein</fullName>
    </recommendedName>
</protein>
<dbReference type="PANTHER" id="PTHR30050:SF4">
    <property type="entry name" value="ATP-BINDING PROTEIN RV3427C IN INSERTION SEQUENCE-RELATED"/>
    <property type="match status" value="1"/>
</dbReference>
<keyword evidence="2" id="KW-0547">Nucleotide-binding</keyword>
<dbReference type="NCBIfam" id="NF038214">
    <property type="entry name" value="IS21_help_AAA"/>
    <property type="match status" value="1"/>
</dbReference>
<dbReference type="OrthoDB" id="9773429at2"/>
<evidence type="ECO:0000256" key="2">
    <source>
        <dbReference type="ARBA" id="ARBA00022741"/>
    </source>
</evidence>
<name>A0A5C4UZC8_9ACTN</name>
<evidence type="ECO:0000313" key="5">
    <source>
        <dbReference type="EMBL" id="KAB8183939.1"/>
    </source>
</evidence>
<dbReference type="Proteomes" id="UP000312512">
    <property type="component" value="Unassembled WGS sequence"/>
</dbReference>
<evidence type="ECO:0000313" key="6">
    <source>
        <dbReference type="Proteomes" id="UP000312512"/>
    </source>
</evidence>
<dbReference type="InterPro" id="IPR028350">
    <property type="entry name" value="DNAC/IstB-like"/>
</dbReference>
<dbReference type="Gene3D" id="3.40.50.300">
    <property type="entry name" value="P-loop containing nucleotide triphosphate hydrolases"/>
    <property type="match status" value="1"/>
</dbReference>
<accession>A0A5C4UZC8</accession>
<sequence length="257" mass="28028">MTSPTPPALPDELDRLLRRMRLPYLRKAAPDVLATARAQRWDPAEVLRILIHEEVTGRDAATRRLRRTSANFPTGKTLASWRPEESSIPEPTQNALATLEWISRAENLVIAGPSGTGKSHFTEGLAHAAIEKDLRVAWFTLETLTTTIGKAKVDGSIARTVARICRADLIVIDDIGLLPAGTDAAEAFYRIIDAAYERRSIAITSNIHPSGFDTIMPKTLATASVDRLLHHAHLVLTKGDSHRLAEALAGKGVTPLT</sequence>
<proteinExistence type="inferred from homology"/>
<evidence type="ECO:0000259" key="4">
    <source>
        <dbReference type="SMART" id="SM00382"/>
    </source>
</evidence>
<dbReference type="InterPro" id="IPR027417">
    <property type="entry name" value="P-loop_NTPase"/>
</dbReference>
<dbReference type="RefSeq" id="WP_139638047.1">
    <property type="nucleotide sequence ID" value="NZ_VDLX02000034.1"/>
</dbReference>
<dbReference type="PIRSF" id="PIRSF003073">
    <property type="entry name" value="DNAC_TnpB_IstB"/>
    <property type="match status" value="1"/>
</dbReference>
<gene>
    <name evidence="5" type="ORF">FH608_048810</name>
</gene>
<comment type="similarity">
    <text evidence="1">Belongs to the IS21/IS1162 putative ATP-binding protein family.</text>
</comment>
<dbReference type="AlphaFoldDB" id="A0A5C4UZC8"/>
<organism evidence="5 6">
    <name type="scientific">Nonomuraea phyllanthi</name>
    <dbReference type="NCBI Taxonomy" id="2219224"/>
    <lineage>
        <taxon>Bacteria</taxon>
        <taxon>Bacillati</taxon>
        <taxon>Actinomycetota</taxon>
        <taxon>Actinomycetes</taxon>
        <taxon>Streptosporangiales</taxon>
        <taxon>Streptosporangiaceae</taxon>
        <taxon>Nonomuraea</taxon>
    </lineage>
</organism>
<dbReference type="InterPro" id="IPR003593">
    <property type="entry name" value="AAA+_ATPase"/>
</dbReference>
<evidence type="ECO:0000256" key="3">
    <source>
        <dbReference type="ARBA" id="ARBA00022840"/>
    </source>
</evidence>
<feature type="domain" description="AAA+ ATPase" evidence="4">
    <location>
        <begin position="104"/>
        <end position="236"/>
    </location>
</feature>